<organism evidence="1 2">
    <name type="scientific">Periplaneta americana</name>
    <name type="common">American cockroach</name>
    <name type="synonym">Blatta americana</name>
    <dbReference type="NCBI Taxonomy" id="6978"/>
    <lineage>
        <taxon>Eukaryota</taxon>
        <taxon>Metazoa</taxon>
        <taxon>Ecdysozoa</taxon>
        <taxon>Arthropoda</taxon>
        <taxon>Hexapoda</taxon>
        <taxon>Insecta</taxon>
        <taxon>Pterygota</taxon>
        <taxon>Neoptera</taxon>
        <taxon>Polyneoptera</taxon>
        <taxon>Dictyoptera</taxon>
        <taxon>Blattodea</taxon>
        <taxon>Blattoidea</taxon>
        <taxon>Blattidae</taxon>
        <taxon>Blattinae</taxon>
        <taxon>Periplaneta</taxon>
    </lineage>
</organism>
<name>A0ABQ8U0U6_PERAM</name>
<dbReference type="PANTHER" id="PTHR46114:SF1">
    <property type="entry name" value="ZAD DOMAIN-CONTAINING PROTEIN"/>
    <property type="match status" value="1"/>
</dbReference>
<gene>
    <name evidence="1" type="ORF">ANN_02950</name>
</gene>
<keyword evidence="2" id="KW-1185">Reference proteome</keyword>
<protein>
    <submittedName>
        <fullName evidence="1">Uncharacterized protein</fullName>
    </submittedName>
</protein>
<dbReference type="Proteomes" id="UP001148838">
    <property type="component" value="Unassembled WGS sequence"/>
</dbReference>
<dbReference type="PANTHER" id="PTHR46114">
    <property type="entry name" value="APPLE DOMAIN-CONTAINING PROTEIN"/>
    <property type="match status" value="1"/>
</dbReference>
<reference evidence="1 2" key="1">
    <citation type="journal article" date="2022" name="Allergy">
        <title>Genome assembly and annotation of Periplaneta americana reveal a comprehensive cockroach allergen profile.</title>
        <authorList>
            <person name="Wang L."/>
            <person name="Xiong Q."/>
            <person name="Saelim N."/>
            <person name="Wang L."/>
            <person name="Nong W."/>
            <person name="Wan A.T."/>
            <person name="Shi M."/>
            <person name="Liu X."/>
            <person name="Cao Q."/>
            <person name="Hui J.H.L."/>
            <person name="Sookrung N."/>
            <person name="Leung T.F."/>
            <person name="Tungtrongchitr A."/>
            <person name="Tsui S.K.W."/>
        </authorList>
    </citation>
    <scope>NUCLEOTIDE SEQUENCE [LARGE SCALE GENOMIC DNA]</scope>
    <source>
        <strain evidence="1">PWHHKU_190912</strain>
    </source>
</reference>
<evidence type="ECO:0000313" key="1">
    <source>
        <dbReference type="EMBL" id="KAJ4451487.1"/>
    </source>
</evidence>
<accession>A0ABQ8U0U6</accession>
<evidence type="ECO:0000313" key="2">
    <source>
        <dbReference type="Proteomes" id="UP001148838"/>
    </source>
</evidence>
<comment type="caution">
    <text evidence="1">The sequence shown here is derived from an EMBL/GenBank/DDBJ whole genome shotgun (WGS) entry which is preliminary data.</text>
</comment>
<sequence>MEYSRTRCEGLTGQATSQGSTSFFEKKNNPVVCCDINGLMKCLNLNHDPTDWRLFMDSSKLSLKAVLLHNGNRLPSIPVGHAVHMKDTYANMTALFDSIKYQEHNDTKVKEGIFVGPQIRELVKDPAFVQVFEGKEKEAWEALKGVIHGLLGNKRNDNYTQLVTVLLRKYYQLECNMSLKIHFLHSHLDLFPPTCGAVSDEHGERFHQDISVMEQRHQGRWNETMLADYCWSLCRDAPELTRGKLKDDDLMKPPHDSLQTQASARFFESSLDASGVDVIYLQCDVLR</sequence>
<proteinExistence type="predicted"/>
<dbReference type="EMBL" id="JAJSOF020000001">
    <property type="protein sequence ID" value="KAJ4451487.1"/>
    <property type="molecule type" value="Genomic_DNA"/>
</dbReference>